<evidence type="ECO:0000256" key="1">
    <source>
        <dbReference type="SAM" id="Phobius"/>
    </source>
</evidence>
<proteinExistence type="predicted"/>
<protein>
    <submittedName>
        <fullName evidence="3">Peptidase S72 domain-containing protein</fullName>
    </submittedName>
</protein>
<keyword evidence="1" id="KW-1133">Transmembrane helix</keyword>
<evidence type="ECO:0000313" key="2">
    <source>
        <dbReference type="Proteomes" id="UP000046393"/>
    </source>
</evidence>
<name>A0A0N5AWR0_9BILA</name>
<sequence length="319" mass="35344">MHDMLLGETTSASWRLNKIKADVLSTPMFYYCKQTDISNLKVVADVSELEKRNLTDQICDSASNADISHQVRGFKFGYRPSVIDIKGVCFGIKVVFYSSFAKCLSVQAFQLQIPPLPKEITPAAKSFWSAGTGQKPLFICALLLGMLAMMTSIGFLSLLFSLYRIRKSLKPSSSLFSLSQLSSFNELSTHSNFRNRSFEEIKSETYFNFSSGISTMSSPVSEGLEAEIVLLKRRSRTYENICLENPSINQQLKKDCKHIAAVDESSVHWSSEEDSTFSTSTQQISIVADANEVEAGAQDSAITKSFSDSQCISNVTAID</sequence>
<keyword evidence="1" id="KW-0812">Transmembrane</keyword>
<organism evidence="2 3">
    <name type="scientific">Syphacia muris</name>
    <dbReference type="NCBI Taxonomy" id="451379"/>
    <lineage>
        <taxon>Eukaryota</taxon>
        <taxon>Metazoa</taxon>
        <taxon>Ecdysozoa</taxon>
        <taxon>Nematoda</taxon>
        <taxon>Chromadorea</taxon>
        <taxon>Rhabditida</taxon>
        <taxon>Spirurina</taxon>
        <taxon>Oxyuridomorpha</taxon>
        <taxon>Oxyuroidea</taxon>
        <taxon>Oxyuridae</taxon>
        <taxon>Syphacia</taxon>
    </lineage>
</organism>
<dbReference type="AlphaFoldDB" id="A0A0N5AWR0"/>
<dbReference type="WBParaSite" id="SMUV_0000937001-mRNA-1">
    <property type="protein sequence ID" value="SMUV_0000937001-mRNA-1"/>
    <property type="gene ID" value="SMUV_0000937001"/>
</dbReference>
<reference evidence="3" key="1">
    <citation type="submission" date="2017-02" db="UniProtKB">
        <authorList>
            <consortium name="WormBaseParasite"/>
        </authorList>
    </citation>
    <scope>IDENTIFICATION</scope>
</reference>
<accession>A0A0N5AWR0</accession>
<evidence type="ECO:0000313" key="3">
    <source>
        <dbReference type="WBParaSite" id="SMUV_0000937001-mRNA-1"/>
    </source>
</evidence>
<keyword evidence="1" id="KW-0472">Membrane</keyword>
<feature type="transmembrane region" description="Helical" evidence="1">
    <location>
        <begin position="136"/>
        <end position="163"/>
    </location>
</feature>
<keyword evidence="2" id="KW-1185">Reference proteome</keyword>
<dbReference type="Proteomes" id="UP000046393">
    <property type="component" value="Unplaced"/>
</dbReference>